<keyword evidence="5" id="KW-0539">Nucleus</keyword>
<proteinExistence type="predicted"/>
<keyword evidence="3" id="KW-0238">DNA-binding</keyword>
<dbReference type="InterPro" id="IPR016177">
    <property type="entry name" value="DNA-bd_dom_sf"/>
</dbReference>
<keyword evidence="9" id="KW-1185">Reference proteome</keyword>
<keyword evidence="4" id="KW-0804">Transcription</keyword>
<evidence type="ECO:0000259" key="7">
    <source>
        <dbReference type="PROSITE" id="PS51032"/>
    </source>
</evidence>
<organism evidence="8 9">
    <name type="scientific">Sphagnum jensenii</name>
    <dbReference type="NCBI Taxonomy" id="128206"/>
    <lineage>
        <taxon>Eukaryota</taxon>
        <taxon>Viridiplantae</taxon>
        <taxon>Streptophyta</taxon>
        <taxon>Embryophyta</taxon>
        <taxon>Bryophyta</taxon>
        <taxon>Sphagnophytina</taxon>
        <taxon>Sphagnopsida</taxon>
        <taxon>Sphagnales</taxon>
        <taxon>Sphagnaceae</taxon>
        <taxon>Sphagnum</taxon>
    </lineage>
</organism>
<feature type="compositionally biased region" description="Polar residues" evidence="6">
    <location>
        <begin position="376"/>
        <end position="385"/>
    </location>
</feature>
<evidence type="ECO:0000256" key="5">
    <source>
        <dbReference type="ARBA" id="ARBA00023242"/>
    </source>
</evidence>
<sequence length="738" mass="80087">MGSVLSQEEITTNISTNIMDRRATVAAAEEQEEKCLNSETMAIMLLLKWAAMAVDDLDEKEKWISLVSSIDAPQLDVLLQMPWTQEVLDHFFQWLVSHKLLNGDSDTCSSIYHPIPEISVGSSQILAVDPADSAPSNPGMGWSNTQILAVDPAESAPPNPRMCWSSSQILAVDHAAGSPPPILGLGRSSQIPITLDPESSAPPSLVESSQVPELHPESSAPTPPPGLTNLVQHENVVAGGDQESWPYQSFFNVASVGYEDHDQSSHLLHVAAAAPCGGGGGGGVEQPRMFADEQVSTAHQSFWLHDPSSANVDSGAADDMFLANLLKEALGEQEEPTPNLLPWMIVDKEVPLKGKQQRSSTAARKTGVVGAGAPLKQQQVAAHSSQPVGQQQQQPGHYRGVRPRPWGKFAAEIRDSTRQGGRLWLGTFDTALEAALAYDNAALRLRGSRALLNFPVRAAALVNELLAPPEALADDCLPDVDSKPPAGAAQEQDPPQLGSALAPSSSSNKLSHGKRKPPARTNLHGCELQDPSSDPGQVQKKCKQAEYHAVPDQQASVRQVQESNKSKVSEQIQPSQSKSGTTTIESNTDQDRLLRMQQNFQNQKPGMVIQKRDSQAEGIKKVKELQIRCKNFASESSQSPHRQNLSSTTTSQEGDNVVADHHHHQQQLQQPLKSKLLSQDQEQLHHASSSKPAAGMVMNPWNWYPWNCSPRSPLWNFSPRSPLCPSPSLSSPLSHYLF</sequence>
<evidence type="ECO:0000256" key="6">
    <source>
        <dbReference type="SAM" id="MobiDB-lite"/>
    </source>
</evidence>
<dbReference type="EMBL" id="OZ023703">
    <property type="protein sequence ID" value="CAK9870379.1"/>
    <property type="molecule type" value="Genomic_DNA"/>
</dbReference>
<feature type="region of interest" description="Disordered" evidence="6">
    <location>
        <begin position="376"/>
        <end position="404"/>
    </location>
</feature>
<gene>
    <name evidence="8" type="ORF">CSSPJE1EN2_LOCUS13047</name>
</gene>
<evidence type="ECO:0000256" key="4">
    <source>
        <dbReference type="ARBA" id="ARBA00023163"/>
    </source>
</evidence>
<protein>
    <recommendedName>
        <fullName evidence="7">AP2/ERF domain-containing protein</fullName>
    </recommendedName>
</protein>
<accession>A0ABP1B5C3</accession>
<dbReference type="SUPFAM" id="SSF54171">
    <property type="entry name" value="DNA-binding domain"/>
    <property type="match status" value="1"/>
</dbReference>
<evidence type="ECO:0000313" key="8">
    <source>
        <dbReference type="EMBL" id="CAK9870379.1"/>
    </source>
</evidence>
<comment type="subcellular location">
    <subcellularLocation>
        <location evidence="1">Nucleus</location>
    </subcellularLocation>
</comment>
<dbReference type="InterPro" id="IPR044808">
    <property type="entry name" value="ERF_plant"/>
</dbReference>
<feature type="compositionally biased region" description="Low complexity" evidence="6">
    <location>
        <begin position="666"/>
        <end position="681"/>
    </location>
</feature>
<dbReference type="PROSITE" id="PS51032">
    <property type="entry name" value="AP2_ERF"/>
    <property type="match status" value="1"/>
</dbReference>
<feature type="domain" description="AP2/ERF" evidence="7">
    <location>
        <begin position="397"/>
        <end position="455"/>
    </location>
</feature>
<reference evidence="8 9" key="1">
    <citation type="submission" date="2024-03" db="EMBL/GenBank/DDBJ databases">
        <authorList>
            <consortium name="ELIXIR-Norway"/>
            <consortium name="Elixir Norway"/>
        </authorList>
    </citation>
    <scope>NUCLEOTIDE SEQUENCE [LARGE SCALE GENOMIC DNA]</scope>
</reference>
<feature type="compositionally biased region" description="Polar residues" evidence="6">
    <location>
        <begin position="569"/>
        <end position="585"/>
    </location>
</feature>
<dbReference type="InterPro" id="IPR001471">
    <property type="entry name" value="AP2/ERF_dom"/>
</dbReference>
<feature type="region of interest" description="Disordered" evidence="6">
    <location>
        <begin position="476"/>
        <end position="585"/>
    </location>
</feature>
<evidence type="ECO:0000256" key="2">
    <source>
        <dbReference type="ARBA" id="ARBA00023015"/>
    </source>
</evidence>
<feature type="region of interest" description="Disordered" evidence="6">
    <location>
        <begin position="181"/>
        <end position="230"/>
    </location>
</feature>
<evidence type="ECO:0000256" key="3">
    <source>
        <dbReference type="ARBA" id="ARBA00023125"/>
    </source>
</evidence>
<name>A0ABP1B5C3_9BRYO</name>
<evidence type="ECO:0000313" key="9">
    <source>
        <dbReference type="Proteomes" id="UP001497522"/>
    </source>
</evidence>
<dbReference type="InterPro" id="IPR036955">
    <property type="entry name" value="AP2/ERF_dom_sf"/>
</dbReference>
<dbReference type="Gene3D" id="3.30.730.10">
    <property type="entry name" value="AP2/ERF domain"/>
    <property type="match status" value="1"/>
</dbReference>
<dbReference type="Pfam" id="PF00847">
    <property type="entry name" value="AP2"/>
    <property type="match status" value="1"/>
</dbReference>
<dbReference type="Proteomes" id="UP001497522">
    <property type="component" value="Chromosome 2"/>
</dbReference>
<keyword evidence="2" id="KW-0805">Transcription regulation</keyword>
<evidence type="ECO:0000256" key="1">
    <source>
        <dbReference type="ARBA" id="ARBA00004123"/>
    </source>
</evidence>
<feature type="region of interest" description="Disordered" evidence="6">
    <location>
        <begin position="632"/>
        <end position="692"/>
    </location>
</feature>
<feature type="compositionally biased region" description="Low complexity" evidence="6">
    <location>
        <begin position="386"/>
        <end position="396"/>
    </location>
</feature>
<dbReference type="SMART" id="SM00380">
    <property type="entry name" value="AP2"/>
    <property type="match status" value="1"/>
</dbReference>
<dbReference type="PRINTS" id="PR00367">
    <property type="entry name" value="ETHRSPELEMNT"/>
</dbReference>
<feature type="compositionally biased region" description="Polar residues" evidence="6">
    <location>
        <begin position="633"/>
        <end position="654"/>
    </location>
</feature>
<dbReference type="CDD" id="cd00018">
    <property type="entry name" value="AP2"/>
    <property type="match status" value="1"/>
</dbReference>
<feature type="compositionally biased region" description="Polar residues" evidence="6">
    <location>
        <begin position="553"/>
        <end position="563"/>
    </location>
</feature>
<dbReference type="PANTHER" id="PTHR31190">
    <property type="entry name" value="DNA-BINDING DOMAIN"/>
    <property type="match status" value="1"/>
</dbReference>
<dbReference type="PANTHER" id="PTHR31190:SF484">
    <property type="entry name" value="AP2_ERF DOMAIN-CONTAINING PROTEIN"/>
    <property type="match status" value="1"/>
</dbReference>